<dbReference type="Gene3D" id="3.40.50.280">
    <property type="entry name" value="Cobalamin-binding domain"/>
    <property type="match status" value="1"/>
</dbReference>
<reference evidence="3" key="1">
    <citation type="journal article" date="2019" name="Int. J. Syst. Evol. Microbiol.">
        <title>The Global Catalogue of Microorganisms (GCM) 10K type strain sequencing project: providing services to taxonomists for standard genome sequencing and annotation.</title>
        <authorList>
            <consortium name="The Broad Institute Genomics Platform"/>
            <consortium name="The Broad Institute Genome Sequencing Center for Infectious Disease"/>
            <person name="Wu L."/>
            <person name="Ma J."/>
        </authorList>
    </citation>
    <scope>NUCLEOTIDE SEQUENCE [LARGE SCALE GENOMIC DNA]</scope>
    <source>
        <strain evidence="3">JCM 9091</strain>
    </source>
</reference>
<protein>
    <recommendedName>
        <fullName evidence="1">B12-binding N-terminal domain-containing protein</fullName>
    </recommendedName>
</protein>
<sequence>MSAAPVRTAATAGRDAVRDRLWQAGRAGGEDTASAVALATLRDGTGVEAVPLDPIAPVQARVVTEWAAGRLTVARERAATAVHDRVIAALAHRPGHRGEPPVRACVVVACVNGERHTLPARLFAEVLRLRGRRVDFLGARVRPCT</sequence>
<dbReference type="InterPro" id="IPR036724">
    <property type="entry name" value="Cobalamin-bd_sf"/>
</dbReference>
<dbReference type="Proteomes" id="UP001501532">
    <property type="component" value="Unassembled WGS sequence"/>
</dbReference>
<evidence type="ECO:0000313" key="2">
    <source>
        <dbReference type="EMBL" id="GAA3038596.1"/>
    </source>
</evidence>
<proteinExistence type="predicted"/>
<dbReference type="InterPro" id="IPR036594">
    <property type="entry name" value="Meth_synthase_dom"/>
</dbReference>
<organism evidence="2 3">
    <name type="scientific">Streptomyces glomeratus</name>
    <dbReference type="NCBI Taxonomy" id="284452"/>
    <lineage>
        <taxon>Bacteria</taxon>
        <taxon>Bacillati</taxon>
        <taxon>Actinomycetota</taxon>
        <taxon>Actinomycetes</taxon>
        <taxon>Kitasatosporales</taxon>
        <taxon>Streptomycetaceae</taxon>
        <taxon>Streptomyces</taxon>
    </lineage>
</organism>
<evidence type="ECO:0000259" key="1">
    <source>
        <dbReference type="Pfam" id="PF02607"/>
    </source>
</evidence>
<name>A0ABP6LGJ8_9ACTN</name>
<keyword evidence="3" id="KW-1185">Reference proteome</keyword>
<accession>A0ABP6LGJ8</accession>
<gene>
    <name evidence="2" type="ORF">GCM10010448_21240</name>
</gene>
<comment type="caution">
    <text evidence="2">The sequence shown here is derived from an EMBL/GenBank/DDBJ whole genome shotgun (WGS) entry which is preliminary data.</text>
</comment>
<dbReference type="Pfam" id="PF02607">
    <property type="entry name" value="B12-binding_2"/>
    <property type="match status" value="1"/>
</dbReference>
<evidence type="ECO:0000313" key="3">
    <source>
        <dbReference type="Proteomes" id="UP001501532"/>
    </source>
</evidence>
<feature type="domain" description="B12-binding N-terminal" evidence="1">
    <location>
        <begin position="17"/>
        <end position="90"/>
    </location>
</feature>
<dbReference type="Gene3D" id="1.10.1240.10">
    <property type="entry name" value="Methionine synthase domain"/>
    <property type="match status" value="1"/>
</dbReference>
<dbReference type="InterPro" id="IPR003759">
    <property type="entry name" value="Cbl-bd_cap"/>
</dbReference>
<dbReference type="EMBL" id="BAAAUF010000016">
    <property type="protein sequence ID" value="GAA3038596.1"/>
    <property type="molecule type" value="Genomic_DNA"/>
</dbReference>
<dbReference type="SUPFAM" id="SSF52242">
    <property type="entry name" value="Cobalamin (vitamin B12)-binding domain"/>
    <property type="match status" value="1"/>
</dbReference>